<dbReference type="EMBL" id="SMKL01000026">
    <property type="protein sequence ID" value="TDC50972.1"/>
    <property type="molecule type" value="Genomic_DNA"/>
</dbReference>
<evidence type="ECO:0000313" key="2">
    <source>
        <dbReference type="Proteomes" id="UP000295621"/>
    </source>
</evidence>
<evidence type="ECO:0008006" key="3">
    <source>
        <dbReference type="Google" id="ProtNLM"/>
    </source>
</evidence>
<organism evidence="1 2">
    <name type="scientific">Jiangella ureilytica</name>
    <dbReference type="NCBI Taxonomy" id="2530374"/>
    <lineage>
        <taxon>Bacteria</taxon>
        <taxon>Bacillati</taxon>
        <taxon>Actinomycetota</taxon>
        <taxon>Actinomycetes</taxon>
        <taxon>Jiangellales</taxon>
        <taxon>Jiangellaceae</taxon>
        <taxon>Jiangella</taxon>
    </lineage>
</organism>
<sequence length="226" mass="24796">MTRHRSFKHLVRTRMAKTGESYTAARAVLLAAQDVPAGATSPILATSDDTIRERTGRGWEEWFDLLDEWGGADKSHRENARWVADQLGVVPLAWDAQAVVGSYERARLGRAVGEKDDGFTVGVSRTVAVSVERLFDAVVDESERVGWLPDGKLVERTATRAKSARFDFNGGASRVHLTFDAKGADRATVTLSHVRLADVDAATAMKAFWRERLDVLKARLEGGSDA</sequence>
<dbReference type="SUPFAM" id="SSF55961">
    <property type="entry name" value="Bet v1-like"/>
    <property type="match status" value="1"/>
</dbReference>
<dbReference type="Proteomes" id="UP000295621">
    <property type="component" value="Unassembled WGS sequence"/>
</dbReference>
<gene>
    <name evidence="1" type="ORF">E1212_13600</name>
</gene>
<protein>
    <recommendedName>
        <fullName evidence="3">DUF4287 domain-containing protein</fullName>
    </recommendedName>
</protein>
<reference evidence="1 2" key="1">
    <citation type="submission" date="2019-02" db="EMBL/GenBank/DDBJ databases">
        <title>Draft genome sequences of novel Actinobacteria.</title>
        <authorList>
            <person name="Sahin N."/>
            <person name="Ay H."/>
            <person name="Saygin H."/>
        </authorList>
    </citation>
    <scope>NUCLEOTIDE SEQUENCE [LARGE SCALE GENOMIC DNA]</scope>
    <source>
        <strain evidence="1 2">KC603</strain>
    </source>
</reference>
<keyword evidence="2" id="KW-1185">Reference proteome</keyword>
<comment type="caution">
    <text evidence="1">The sequence shown here is derived from an EMBL/GenBank/DDBJ whole genome shotgun (WGS) entry which is preliminary data.</text>
</comment>
<dbReference type="OrthoDB" id="3837807at2"/>
<evidence type="ECO:0000313" key="1">
    <source>
        <dbReference type="EMBL" id="TDC50972.1"/>
    </source>
</evidence>
<accession>A0A4R4RQG5</accession>
<proteinExistence type="predicted"/>
<dbReference type="InterPro" id="IPR023393">
    <property type="entry name" value="START-like_dom_sf"/>
</dbReference>
<dbReference type="AlphaFoldDB" id="A0A4R4RQG5"/>
<dbReference type="Gene3D" id="3.30.530.20">
    <property type="match status" value="1"/>
</dbReference>
<dbReference type="RefSeq" id="WP_131983282.1">
    <property type="nucleotide sequence ID" value="NZ_SMKL01000026.1"/>
</dbReference>
<name>A0A4R4RQG5_9ACTN</name>